<dbReference type="GO" id="GO:0009847">
    <property type="term" value="P:spore germination"/>
    <property type="evidence" value="ECO:0007669"/>
    <property type="project" value="InterPro"/>
</dbReference>
<feature type="transmembrane region" description="Helical" evidence="9">
    <location>
        <begin position="39"/>
        <end position="60"/>
    </location>
</feature>
<feature type="transmembrane region" description="Helical" evidence="9">
    <location>
        <begin position="114"/>
        <end position="135"/>
    </location>
</feature>
<dbReference type="RefSeq" id="WP_174812827.1">
    <property type="nucleotide sequence ID" value="NZ_CP054613.1"/>
</dbReference>
<evidence type="ECO:0000256" key="8">
    <source>
        <dbReference type="SAM" id="MobiDB-lite"/>
    </source>
</evidence>
<dbReference type="PANTHER" id="PTHR34975">
    <property type="entry name" value="SPORE GERMINATION PROTEIN A2"/>
    <property type="match status" value="1"/>
</dbReference>
<proteinExistence type="inferred from homology"/>
<dbReference type="Pfam" id="PF03845">
    <property type="entry name" value="Spore_permease"/>
    <property type="match status" value="1"/>
</dbReference>
<dbReference type="AlphaFoldDB" id="A0A2V2YMA0"/>
<name>A0A2V2YMA0_9BACL</name>
<protein>
    <submittedName>
        <fullName evidence="10">Spore germination protein (Amino acid permease)</fullName>
    </submittedName>
</protein>
<keyword evidence="7 9" id="KW-0472">Membrane</keyword>
<feature type="transmembrane region" description="Helical" evidence="9">
    <location>
        <begin position="332"/>
        <end position="353"/>
    </location>
</feature>
<comment type="caution">
    <text evidence="10">The sequence shown here is derived from an EMBL/GenBank/DDBJ whole genome shotgun (WGS) entry which is preliminary data.</text>
</comment>
<evidence type="ECO:0000256" key="6">
    <source>
        <dbReference type="ARBA" id="ARBA00022989"/>
    </source>
</evidence>
<evidence type="ECO:0000256" key="4">
    <source>
        <dbReference type="ARBA" id="ARBA00022544"/>
    </source>
</evidence>
<dbReference type="InterPro" id="IPR004761">
    <property type="entry name" value="Spore_GerAB"/>
</dbReference>
<evidence type="ECO:0000313" key="10">
    <source>
        <dbReference type="EMBL" id="PWV95544.1"/>
    </source>
</evidence>
<dbReference type="EMBL" id="QGTQ01000026">
    <property type="protein sequence ID" value="PWV95544.1"/>
    <property type="molecule type" value="Genomic_DNA"/>
</dbReference>
<evidence type="ECO:0000256" key="5">
    <source>
        <dbReference type="ARBA" id="ARBA00022692"/>
    </source>
</evidence>
<comment type="subcellular location">
    <subcellularLocation>
        <location evidence="1">Membrane</location>
        <topology evidence="1">Multi-pass membrane protein</topology>
    </subcellularLocation>
</comment>
<organism evidence="10 11">
    <name type="scientific">Paenibacillus cellulosilyticus</name>
    <dbReference type="NCBI Taxonomy" id="375489"/>
    <lineage>
        <taxon>Bacteria</taxon>
        <taxon>Bacillati</taxon>
        <taxon>Bacillota</taxon>
        <taxon>Bacilli</taxon>
        <taxon>Bacillales</taxon>
        <taxon>Paenibacillaceae</taxon>
        <taxon>Paenibacillus</taxon>
    </lineage>
</organism>
<feature type="transmembrane region" description="Helical" evidence="9">
    <location>
        <begin position="302"/>
        <end position="320"/>
    </location>
</feature>
<keyword evidence="4" id="KW-0309">Germination</keyword>
<keyword evidence="5 9" id="KW-0812">Transmembrane</keyword>
<comment type="similarity">
    <text evidence="2">Belongs to the amino acid-polyamine-organocation (APC) superfamily. Spore germination protein (SGP) (TC 2.A.3.9) family.</text>
</comment>
<evidence type="ECO:0000256" key="2">
    <source>
        <dbReference type="ARBA" id="ARBA00007998"/>
    </source>
</evidence>
<evidence type="ECO:0000256" key="7">
    <source>
        <dbReference type="ARBA" id="ARBA00023136"/>
    </source>
</evidence>
<gene>
    <name evidence="10" type="ORF">DFQ01_12615</name>
</gene>
<keyword evidence="11" id="KW-1185">Reference proteome</keyword>
<keyword evidence="3" id="KW-0813">Transport</keyword>
<feature type="transmembrane region" description="Helical" evidence="9">
    <location>
        <begin position="181"/>
        <end position="204"/>
    </location>
</feature>
<evidence type="ECO:0000313" key="11">
    <source>
        <dbReference type="Proteomes" id="UP000246635"/>
    </source>
</evidence>
<feature type="transmembrane region" description="Helical" evidence="9">
    <location>
        <begin position="81"/>
        <end position="102"/>
    </location>
</feature>
<dbReference type="NCBIfam" id="TIGR00912">
    <property type="entry name" value="2A0309"/>
    <property type="match status" value="1"/>
</dbReference>
<evidence type="ECO:0000256" key="3">
    <source>
        <dbReference type="ARBA" id="ARBA00022448"/>
    </source>
</evidence>
<feature type="transmembrane region" description="Helical" evidence="9">
    <location>
        <begin position="216"/>
        <end position="237"/>
    </location>
</feature>
<keyword evidence="6 9" id="KW-1133">Transmembrane helix</keyword>
<evidence type="ECO:0000256" key="1">
    <source>
        <dbReference type="ARBA" id="ARBA00004141"/>
    </source>
</evidence>
<feature type="region of interest" description="Disordered" evidence="8">
    <location>
        <begin position="359"/>
        <end position="383"/>
    </location>
</feature>
<evidence type="ECO:0000256" key="9">
    <source>
        <dbReference type="SAM" id="Phobius"/>
    </source>
</evidence>
<dbReference type="GO" id="GO:0016020">
    <property type="term" value="C:membrane"/>
    <property type="evidence" value="ECO:0007669"/>
    <property type="project" value="UniProtKB-SubCell"/>
</dbReference>
<sequence length="383" mass="42584">MMATKRFGVWPMIMMMMLSVGIVNHVIIVPLVLDEAGRDAWLCPIISTPFIMLWAIFPIRRIVWSLHGQSFQDWLRARGSGALYWLIVAPILLLLVFTSFHTTVDAVEFANSTYAPLTPSAVVMFFFMALCAYAALAGLRTIAFVSCILLPIVVVLGEFVMTANLPHKDYKFLLPIAENGIQPIISGSFYSLSTLAEVFMIILIQPHLRGQIGRWGLVLLVAVLAILMLGPTSAAIAEFGPSEASKMRYPAFSQWRLVTVGRYIEHLDFFAIFQWLSGAFIRVSMTMYLITSLVCRTRKAQVIVILVLGSVLGVVAGYVEHRQVMYQELIKMYFHTSGIAIILLSLVLWVIAVSGNRQHRQDHTNPSQAEEGGGAHGTVNHEG</sequence>
<feature type="transmembrane region" description="Helical" evidence="9">
    <location>
        <begin position="142"/>
        <end position="161"/>
    </location>
</feature>
<reference evidence="10 11" key="1">
    <citation type="submission" date="2018-05" db="EMBL/GenBank/DDBJ databases">
        <title>Genomic Encyclopedia of Type Strains, Phase III (KMG-III): the genomes of soil and plant-associated and newly described type strains.</title>
        <authorList>
            <person name="Whitman W."/>
        </authorList>
    </citation>
    <scope>NUCLEOTIDE SEQUENCE [LARGE SCALE GENOMIC DNA]</scope>
    <source>
        <strain evidence="10 11">CECT 5696</strain>
    </source>
</reference>
<accession>A0A2V2YMA0</accession>
<feature type="transmembrane region" description="Helical" evidence="9">
    <location>
        <begin position="269"/>
        <end position="290"/>
    </location>
</feature>
<dbReference type="PANTHER" id="PTHR34975:SF2">
    <property type="entry name" value="SPORE GERMINATION PROTEIN A2"/>
    <property type="match status" value="1"/>
</dbReference>
<feature type="transmembrane region" description="Helical" evidence="9">
    <location>
        <begin position="12"/>
        <end position="33"/>
    </location>
</feature>
<dbReference type="Proteomes" id="UP000246635">
    <property type="component" value="Unassembled WGS sequence"/>
</dbReference>